<dbReference type="AlphaFoldDB" id="A0A2W5FPJ1"/>
<protein>
    <submittedName>
        <fullName evidence="1">Uncharacterized protein</fullName>
    </submittedName>
</protein>
<dbReference type="EMBL" id="QFOT01000012">
    <property type="protein sequence ID" value="PZP56898.1"/>
    <property type="molecule type" value="Genomic_DNA"/>
</dbReference>
<dbReference type="Proteomes" id="UP000249739">
    <property type="component" value="Unassembled WGS sequence"/>
</dbReference>
<sequence>MVFINAMQSQPNILIGFISIFILFASLWAFPAHAQVTTNWKTYTSIPKTGRLPPAQAQKTLPRQEPKLIKAPSEKPQLKVKPDGTKVIQKKFKLKRKNRNDGFWSNLFD</sequence>
<comment type="caution">
    <text evidence="1">The sequence shown here is derived from an EMBL/GenBank/DDBJ whole genome shotgun (WGS) entry which is preliminary data.</text>
</comment>
<name>A0A2W5FPJ1_9BACT</name>
<organism evidence="1 2">
    <name type="scientific">Micavibrio aeruginosavorus</name>
    <dbReference type="NCBI Taxonomy" id="349221"/>
    <lineage>
        <taxon>Bacteria</taxon>
        <taxon>Pseudomonadati</taxon>
        <taxon>Bdellovibrionota</taxon>
        <taxon>Bdellovibrionia</taxon>
        <taxon>Bdellovibrionales</taxon>
        <taxon>Pseudobdellovibrionaceae</taxon>
        <taxon>Micavibrio</taxon>
    </lineage>
</organism>
<evidence type="ECO:0000313" key="2">
    <source>
        <dbReference type="Proteomes" id="UP000249739"/>
    </source>
</evidence>
<gene>
    <name evidence="1" type="ORF">DI586_02105</name>
</gene>
<reference evidence="1 2" key="1">
    <citation type="submission" date="2017-08" db="EMBL/GenBank/DDBJ databases">
        <title>Infants hospitalized years apart are colonized by the same room-sourced microbial strains.</title>
        <authorList>
            <person name="Brooks B."/>
            <person name="Olm M.R."/>
            <person name="Firek B.A."/>
            <person name="Baker R."/>
            <person name="Thomas B.C."/>
            <person name="Morowitz M.J."/>
            <person name="Banfield J.F."/>
        </authorList>
    </citation>
    <scope>NUCLEOTIDE SEQUENCE [LARGE SCALE GENOMIC DNA]</scope>
    <source>
        <strain evidence="1">S2_006_000_R2_64</strain>
    </source>
</reference>
<accession>A0A2W5FPJ1</accession>
<proteinExistence type="predicted"/>
<evidence type="ECO:0000313" key="1">
    <source>
        <dbReference type="EMBL" id="PZP56898.1"/>
    </source>
</evidence>